<organism evidence="9 10">
    <name type="scientific">Pseudooceanicola antarcticus</name>
    <dbReference type="NCBI Taxonomy" id="1247613"/>
    <lineage>
        <taxon>Bacteria</taxon>
        <taxon>Pseudomonadati</taxon>
        <taxon>Pseudomonadota</taxon>
        <taxon>Alphaproteobacteria</taxon>
        <taxon>Rhodobacterales</taxon>
        <taxon>Paracoccaceae</taxon>
        <taxon>Pseudooceanicola</taxon>
    </lineage>
</organism>
<evidence type="ECO:0000259" key="8">
    <source>
        <dbReference type="Pfam" id="PF00155"/>
    </source>
</evidence>
<dbReference type="Pfam" id="PF00155">
    <property type="entry name" value="Aminotran_1_2"/>
    <property type="match status" value="1"/>
</dbReference>
<dbReference type="InterPro" id="IPR015424">
    <property type="entry name" value="PyrdxlP-dep_Trfase"/>
</dbReference>
<keyword evidence="3 7" id="KW-0032">Aminotransferase</keyword>
<evidence type="ECO:0000313" key="10">
    <source>
        <dbReference type="Proteomes" id="UP000231702"/>
    </source>
</evidence>
<keyword evidence="4 7" id="KW-0808">Transferase</keyword>
<evidence type="ECO:0000256" key="5">
    <source>
        <dbReference type="ARBA" id="ARBA00022898"/>
    </source>
</evidence>
<keyword evidence="5" id="KW-0663">Pyridoxal phosphate</keyword>
<comment type="catalytic activity">
    <reaction evidence="6">
        <text>L-aspartate + 2-oxoglutarate = oxaloacetate + L-glutamate</text>
        <dbReference type="Rhea" id="RHEA:21824"/>
        <dbReference type="ChEBI" id="CHEBI:16452"/>
        <dbReference type="ChEBI" id="CHEBI:16810"/>
        <dbReference type="ChEBI" id="CHEBI:29985"/>
        <dbReference type="ChEBI" id="CHEBI:29991"/>
        <dbReference type="EC" id="2.6.1.1"/>
    </reaction>
</comment>
<dbReference type="GO" id="GO:0008483">
    <property type="term" value="F:transaminase activity"/>
    <property type="evidence" value="ECO:0007669"/>
    <property type="project" value="UniProtKB-KW"/>
</dbReference>
<name>A0ABX4MMV5_9RHOB</name>
<evidence type="ECO:0000256" key="3">
    <source>
        <dbReference type="ARBA" id="ARBA00022576"/>
    </source>
</evidence>
<dbReference type="PANTHER" id="PTHR46383:SF1">
    <property type="entry name" value="ASPARTATE AMINOTRANSFERASE"/>
    <property type="match status" value="1"/>
</dbReference>
<proteinExistence type="inferred from homology"/>
<comment type="cofactor">
    <cofactor evidence="1 7">
        <name>pyridoxal 5'-phosphate</name>
        <dbReference type="ChEBI" id="CHEBI:597326"/>
    </cofactor>
</comment>
<dbReference type="InterPro" id="IPR015421">
    <property type="entry name" value="PyrdxlP-dep_Trfase_major"/>
</dbReference>
<dbReference type="EC" id="2.6.1.-" evidence="7"/>
<comment type="similarity">
    <text evidence="2 7">Belongs to the class-I pyridoxal-phosphate-dependent aminotransferase family.</text>
</comment>
<evidence type="ECO:0000313" key="9">
    <source>
        <dbReference type="EMBL" id="PJE27962.1"/>
    </source>
</evidence>
<sequence>MMSLLHDRIAPRIVEEDGAFRTRMLGIAAQMDDVIALGRGDPDFHTPAHIVEAAKAALDANQHHYTGPTGLPELRQAISENLTNEYDLDYTPDEIMVTAGVQESITLLMLGLCAPGDEVLITSPRFTTYDTAVHLCGGVPVPVPTYLRDDFALDPDEIEKRITDKTRMFVLVSPNNPTGAVTPPEVIRRIAELAIRHDLLIIADEIYAKLIYDGHEHLSIATLPGMKERTITLNGFSKTYAMTGWRVGYLAAPLDFVEKMTEPRHTLSINTCTVSQHAALAALNGPQAPIDQMHAEYAERRAWLTQALEDAGLRYGAPGGAFYIYTDISSTGMKAKDFCEGLLRATGVMVFPGDMFGDPDSDFIRISYLQPLDMIREAMRRIAGFVADKKKGAA</sequence>
<dbReference type="Proteomes" id="UP000231702">
    <property type="component" value="Unassembled WGS sequence"/>
</dbReference>
<evidence type="ECO:0000256" key="4">
    <source>
        <dbReference type="ARBA" id="ARBA00022679"/>
    </source>
</evidence>
<dbReference type="EMBL" id="PGTD01000017">
    <property type="protein sequence ID" value="PJE27962.1"/>
    <property type="molecule type" value="Genomic_DNA"/>
</dbReference>
<accession>A0ABX4MMV5</accession>
<keyword evidence="10" id="KW-1185">Reference proteome</keyword>
<dbReference type="Gene3D" id="3.90.1150.10">
    <property type="entry name" value="Aspartate Aminotransferase, domain 1"/>
    <property type="match status" value="1"/>
</dbReference>
<dbReference type="InterPro" id="IPR015422">
    <property type="entry name" value="PyrdxlP-dep_Trfase_small"/>
</dbReference>
<evidence type="ECO:0000256" key="1">
    <source>
        <dbReference type="ARBA" id="ARBA00001933"/>
    </source>
</evidence>
<dbReference type="PANTHER" id="PTHR46383">
    <property type="entry name" value="ASPARTATE AMINOTRANSFERASE"/>
    <property type="match status" value="1"/>
</dbReference>
<dbReference type="PROSITE" id="PS00105">
    <property type="entry name" value="AA_TRANSFER_CLASS_1"/>
    <property type="match status" value="1"/>
</dbReference>
<evidence type="ECO:0000256" key="2">
    <source>
        <dbReference type="ARBA" id="ARBA00007441"/>
    </source>
</evidence>
<evidence type="ECO:0000256" key="6">
    <source>
        <dbReference type="ARBA" id="ARBA00049185"/>
    </source>
</evidence>
<dbReference type="Gene3D" id="3.40.640.10">
    <property type="entry name" value="Type I PLP-dependent aspartate aminotransferase-like (Major domain)"/>
    <property type="match status" value="1"/>
</dbReference>
<dbReference type="InterPro" id="IPR050596">
    <property type="entry name" value="AspAT/PAT-like"/>
</dbReference>
<gene>
    <name evidence="9" type="ORF">CVM39_15505</name>
</gene>
<comment type="caution">
    <text evidence="9">The sequence shown here is derived from an EMBL/GenBank/DDBJ whole genome shotgun (WGS) entry which is preliminary data.</text>
</comment>
<evidence type="ECO:0000256" key="7">
    <source>
        <dbReference type="RuleBase" id="RU000481"/>
    </source>
</evidence>
<protein>
    <recommendedName>
        <fullName evidence="7">Aminotransferase</fullName>
        <ecNumber evidence="7">2.6.1.-</ecNumber>
    </recommendedName>
</protein>
<dbReference type="SUPFAM" id="SSF53383">
    <property type="entry name" value="PLP-dependent transferases"/>
    <property type="match status" value="1"/>
</dbReference>
<feature type="domain" description="Aminotransferase class I/classII large" evidence="8">
    <location>
        <begin position="33"/>
        <end position="382"/>
    </location>
</feature>
<dbReference type="InterPro" id="IPR004839">
    <property type="entry name" value="Aminotransferase_I/II_large"/>
</dbReference>
<reference evidence="9 10" key="1">
    <citation type="journal article" date="2018" name="Int. J. Syst. Evol. Microbiol.">
        <title>Pseudooceanicola lipolyticus sp. nov., a marine alphaproteobacterium, reclassification of Oceanicola flagellatus as Pseudooceanicola flagellatus comb. nov. and emended description of the genus Pseudooceanicola.</title>
        <authorList>
            <person name="Huang M.-M."/>
            <person name="Guo L.-L."/>
            <person name="Wu Y.-H."/>
            <person name="Lai Q.-L."/>
            <person name="Shao Z.-Z."/>
            <person name="Wang C.-S."/>
            <person name="Wu M."/>
            <person name="Xu X.-W."/>
        </authorList>
    </citation>
    <scope>NUCLEOTIDE SEQUENCE [LARGE SCALE GENOMIC DNA]</scope>
    <source>
        <strain evidence="9 10">Ar-45</strain>
    </source>
</reference>
<dbReference type="InterPro" id="IPR004838">
    <property type="entry name" value="NHTrfase_class1_PyrdxlP-BS"/>
</dbReference>
<dbReference type="CDD" id="cd00609">
    <property type="entry name" value="AAT_like"/>
    <property type="match status" value="1"/>
</dbReference>